<feature type="region of interest" description="Disordered" evidence="1">
    <location>
        <begin position="146"/>
        <end position="273"/>
    </location>
</feature>
<evidence type="ECO:0000313" key="3">
    <source>
        <dbReference type="Proteomes" id="UP000198885"/>
    </source>
</evidence>
<gene>
    <name evidence="2" type="ORF">SAMN04490244_101295</name>
</gene>
<feature type="region of interest" description="Disordered" evidence="1">
    <location>
        <begin position="64"/>
        <end position="132"/>
    </location>
</feature>
<sequence>MPHDLEEFTAKISAQKSRLSLMESVASETRAFEAKLIDLGAPVQVDVSNAGLLIDIRFEDTLALPAPAPEPQPEATAAPEPEASIETAAEEAVPGKTEDPAPEPQKRSDVSTKAEPGQYATGPLTAEEKAQVLEMYDRDVPAGRIASALGRDPRGFYHKVKSTLSKRDAEKRKAATEKRGKGKPQAQPKPAESGPVIADEQPKAIDAQPEEPEAQPIEASAPHEVSEDASEADALADLDEADAAPAASATEMSRSQGEEVARLRALPKMPGWTPQRDLDLATHIFRGASFKAAAAALKTAEDRVRERWWQLHRDRTLDGQERLHRALKEIAETEAG</sequence>
<dbReference type="RefSeq" id="WP_092687266.1">
    <property type="nucleotide sequence ID" value="NZ_FOGU01000001.1"/>
</dbReference>
<dbReference type="AlphaFoldDB" id="A0A1H9PQX2"/>
<feature type="compositionally biased region" description="Basic and acidic residues" evidence="1">
    <location>
        <begin position="165"/>
        <end position="179"/>
    </location>
</feature>
<feature type="compositionally biased region" description="Basic and acidic residues" evidence="1">
    <location>
        <begin position="96"/>
        <end position="112"/>
    </location>
</feature>
<organism evidence="2 3">
    <name type="scientific">Tranquillimonas rosea</name>
    <dbReference type="NCBI Taxonomy" id="641238"/>
    <lineage>
        <taxon>Bacteria</taxon>
        <taxon>Pseudomonadati</taxon>
        <taxon>Pseudomonadota</taxon>
        <taxon>Alphaproteobacteria</taxon>
        <taxon>Rhodobacterales</taxon>
        <taxon>Roseobacteraceae</taxon>
        <taxon>Tranquillimonas</taxon>
    </lineage>
</organism>
<proteinExistence type="predicted"/>
<reference evidence="2 3" key="1">
    <citation type="submission" date="2016-10" db="EMBL/GenBank/DDBJ databases">
        <authorList>
            <person name="de Groot N.N."/>
        </authorList>
    </citation>
    <scope>NUCLEOTIDE SEQUENCE [LARGE SCALE GENOMIC DNA]</scope>
    <source>
        <strain evidence="2 3">DSM 23042</strain>
    </source>
</reference>
<evidence type="ECO:0000313" key="2">
    <source>
        <dbReference type="EMBL" id="SER50631.1"/>
    </source>
</evidence>
<accession>A0A1H9PQX2</accession>
<name>A0A1H9PQX2_9RHOB</name>
<keyword evidence="3" id="KW-1185">Reference proteome</keyword>
<dbReference type="Proteomes" id="UP000198885">
    <property type="component" value="Unassembled WGS sequence"/>
</dbReference>
<dbReference type="STRING" id="641238.SAMN04490244_101295"/>
<protein>
    <submittedName>
        <fullName evidence="2">Uncharacterized protein</fullName>
    </submittedName>
</protein>
<feature type="compositionally biased region" description="Low complexity" evidence="1">
    <location>
        <begin position="73"/>
        <end position="92"/>
    </location>
</feature>
<dbReference type="EMBL" id="FOGU01000001">
    <property type="protein sequence ID" value="SER50631.1"/>
    <property type="molecule type" value="Genomic_DNA"/>
</dbReference>
<feature type="compositionally biased region" description="Acidic residues" evidence="1">
    <location>
        <begin position="227"/>
        <end position="242"/>
    </location>
</feature>
<evidence type="ECO:0000256" key="1">
    <source>
        <dbReference type="SAM" id="MobiDB-lite"/>
    </source>
</evidence>